<name>F1T427_9ACTN</name>
<evidence type="ECO:0000256" key="1">
    <source>
        <dbReference type="SAM" id="MobiDB-lite"/>
    </source>
</evidence>
<evidence type="ECO:0000256" key="2">
    <source>
        <dbReference type="SAM" id="Phobius"/>
    </source>
</evidence>
<feature type="transmembrane region" description="Helical" evidence="2">
    <location>
        <begin position="6"/>
        <end position="29"/>
    </location>
</feature>
<keyword evidence="2" id="KW-0472">Membrane</keyword>
<dbReference type="Proteomes" id="UP000005947">
    <property type="component" value="Unassembled WGS sequence"/>
</dbReference>
<evidence type="ECO:0008006" key="5">
    <source>
        <dbReference type="Google" id="ProtNLM"/>
    </source>
</evidence>
<feature type="compositionally biased region" description="Polar residues" evidence="1">
    <location>
        <begin position="194"/>
        <end position="207"/>
    </location>
</feature>
<feature type="region of interest" description="Disordered" evidence="1">
    <location>
        <begin position="187"/>
        <end position="223"/>
    </location>
</feature>
<dbReference type="EMBL" id="ACGK02000001">
    <property type="protein sequence ID" value="EGF23471.1"/>
    <property type="molecule type" value="Genomic_DNA"/>
</dbReference>
<sequence length="242" mass="25370">MDTNILIIVAICVCVLVLILVLIEAILTLRRIRSDIGRLVDTTCETCEQVQPVVQKLDAALDDLHPTIVQLEPLALKSSQTLDTINRQLEATEDILSDVSKISAQAAGVSTTLDQAAKTAISGIAKATSSVASNFLQGYTSAKNAIEKGLTSASDDEMADHPLLTHQEPASSSHATTSYISYAAVSKADEQASHENNASSTPNTVSDSTSTSAAQTQATLGDSEAVALDDIDELANSQASQS</sequence>
<dbReference type="AlphaFoldDB" id="F1T427"/>
<gene>
    <name evidence="3" type="ORF">HMPREF0091_10418</name>
</gene>
<comment type="caution">
    <text evidence="3">The sequence shown here is derived from an EMBL/GenBank/DDBJ whole genome shotgun (WGS) entry which is preliminary data.</text>
</comment>
<feature type="compositionally biased region" description="Low complexity" evidence="1">
    <location>
        <begin position="208"/>
        <end position="219"/>
    </location>
</feature>
<keyword evidence="2" id="KW-0812">Transmembrane</keyword>
<reference evidence="3 4" key="1">
    <citation type="submission" date="2011-02" db="EMBL/GenBank/DDBJ databases">
        <authorList>
            <person name="Muzny D."/>
            <person name="Qin X."/>
            <person name="Buhay C."/>
            <person name="Dugan-Rocha S."/>
            <person name="Ding Y."/>
            <person name="Chen G."/>
            <person name="Hawes A."/>
            <person name="Holder M."/>
            <person name="Jhangiani S."/>
            <person name="Johnson A."/>
            <person name="Khan Z."/>
            <person name="Li Z."/>
            <person name="Liu W."/>
            <person name="Liu X."/>
            <person name="Perez L."/>
            <person name="Shen H."/>
            <person name="Wang Q."/>
            <person name="Watt J."/>
            <person name="Xi L."/>
            <person name="Xin Y."/>
            <person name="Zhou J."/>
            <person name="Deng J."/>
            <person name="Jiang H."/>
            <person name="Liu Y."/>
            <person name="Qu J."/>
            <person name="Song X.-Z."/>
            <person name="Zhang L."/>
            <person name="Villasana D."/>
            <person name="Johnson A."/>
            <person name="Liu J."/>
            <person name="Liyanage D."/>
            <person name="Lorensuhewa L."/>
            <person name="Robinson T."/>
            <person name="Song A."/>
            <person name="Song B.-B."/>
            <person name="Dinh H."/>
            <person name="Thornton R."/>
            <person name="Coyle M."/>
            <person name="Francisco L."/>
            <person name="Jackson L."/>
            <person name="Javaid M."/>
            <person name="Korchina V."/>
            <person name="Kovar C."/>
            <person name="Mata R."/>
            <person name="Mathew T."/>
            <person name="Ngo R."/>
            <person name="Nguyen L."/>
            <person name="Nguyen N."/>
            <person name="Okwuonu G."/>
            <person name="Ongeri F."/>
            <person name="Pham C."/>
            <person name="Simmons D."/>
            <person name="Wilczek-Boney K."/>
            <person name="Hale W."/>
            <person name="Jakkamsetti A."/>
            <person name="Pham P."/>
            <person name="Ruth R."/>
            <person name="San Lucas F."/>
            <person name="Warren J."/>
            <person name="Zhang J."/>
            <person name="Zhao Z."/>
            <person name="Zhou C."/>
            <person name="Zhu D."/>
            <person name="Lee S."/>
            <person name="Bess C."/>
            <person name="Blankenburg K."/>
            <person name="Forbes L."/>
            <person name="Fu Q."/>
            <person name="Gubbala S."/>
            <person name="Hirani K."/>
            <person name="Jayaseelan J.C."/>
            <person name="Lara F."/>
            <person name="Munidasa M."/>
            <person name="Palculict T."/>
            <person name="Patil S."/>
            <person name="Pu L.-L."/>
            <person name="Saada N."/>
            <person name="Tang L."/>
            <person name="Weissenberger G."/>
            <person name="Zhu Y."/>
            <person name="Hemphill L."/>
            <person name="Shang Y."/>
            <person name="Youmans B."/>
            <person name="Ayvaz T."/>
            <person name="Ross M."/>
            <person name="Santibanez J."/>
            <person name="Aqrawi P."/>
            <person name="Gross S."/>
            <person name="Joshi V."/>
            <person name="Fowler G."/>
            <person name="Nazareth L."/>
            <person name="Reid J."/>
            <person name="Worley K."/>
            <person name="Petrosino J."/>
            <person name="Highlander S."/>
            <person name="Gibbs R."/>
        </authorList>
    </citation>
    <scope>NUCLEOTIDE SEQUENCE [LARGE SCALE GENOMIC DNA]</scope>
    <source>
        <strain evidence="3 4">DSM 15829</strain>
    </source>
</reference>
<protein>
    <recommendedName>
        <fullName evidence="5">DUF948 domain-containing protein</fullName>
    </recommendedName>
</protein>
<organism evidence="3 4">
    <name type="scientific">Fannyhessea vaginae DSM 15829</name>
    <dbReference type="NCBI Taxonomy" id="525256"/>
    <lineage>
        <taxon>Bacteria</taxon>
        <taxon>Bacillati</taxon>
        <taxon>Actinomycetota</taxon>
        <taxon>Coriobacteriia</taxon>
        <taxon>Coriobacteriales</taxon>
        <taxon>Atopobiaceae</taxon>
        <taxon>Fannyhessea</taxon>
    </lineage>
</organism>
<evidence type="ECO:0000313" key="4">
    <source>
        <dbReference type="Proteomes" id="UP000005947"/>
    </source>
</evidence>
<accession>F1T427</accession>
<dbReference type="OrthoDB" id="3186591at2"/>
<keyword evidence="2" id="KW-1133">Transmembrane helix</keyword>
<keyword evidence="4" id="KW-1185">Reference proteome</keyword>
<dbReference type="eggNOG" id="COG4768">
    <property type="taxonomic scope" value="Bacteria"/>
</dbReference>
<dbReference type="RefSeq" id="WP_006302568.1">
    <property type="nucleotide sequence ID" value="NZ_ACGK02000001.1"/>
</dbReference>
<proteinExistence type="predicted"/>
<dbReference type="GeneID" id="93210034"/>
<evidence type="ECO:0000313" key="3">
    <source>
        <dbReference type="EMBL" id="EGF23471.1"/>
    </source>
</evidence>